<feature type="transmembrane region" description="Helical" evidence="1">
    <location>
        <begin position="115"/>
        <end position="135"/>
    </location>
</feature>
<dbReference type="HOGENOM" id="CLU_1377466_0_0_11"/>
<dbReference type="PATRIC" id="fig|1352936.5.peg.4887"/>
<sequence>MAAGRDQYDLRLASPNFHRLAAYAYVAEQFGYRYMGAAPGTSTLNQPLLVFRRAEDLRARAAETLARYPHFAEGGPLPGMAPGKGLHPSGEAKGEVSLLHSRLVVDAARRYSRRVLRNLVSVLVLMAIVLFFPGYTVQHVLVAGGIWLGLFALYLIGLVVSRLRLAKHGARLAAAGISWPPSGEA</sequence>
<feature type="transmembrane region" description="Helical" evidence="1">
    <location>
        <begin position="141"/>
        <end position="161"/>
    </location>
</feature>
<proteinExistence type="predicted"/>
<keyword evidence="3" id="KW-1185">Reference proteome</keyword>
<comment type="caution">
    <text evidence="2">The sequence shown here is derived from an EMBL/GenBank/DDBJ whole genome shotgun (WGS) entry which is preliminary data.</text>
</comment>
<dbReference type="STRING" id="1352936.M878_23455"/>
<organism evidence="2 3">
    <name type="scientific">Streptomyces roseochromogenus subsp. oscitans DS 12.976</name>
    <dbReference type="NCBI Taxonomy" id="1352936"/>
    <lineage>
        <taxon>Bacteria</taxon>
        <taxon>Bacillati</taxon>
        <taxon>Actinomycetota</taxon>
        <taxon>Actinomycetes</taxon>
        <taxon>Kitasatosporales</taxon>
        <taxon>Streptomycetaceae</taxon>
        <taxon>Streptomyces</taxon>
    </lineage>
</organism>
<evidence type="ECO:0000313" key="2">
    <source>
        <dbReference type="EMBL" id="EST28032.1"/>
    </source>
</evidence>
<gene>
    <name evidence="2" type="ORF">M878_23455</name>
</gene>
<evidence type="ECO:0008006" key="4">
    <source>
        <dbReference type="Google" id="ProtNLM"/>
    </source>
</evidence>
<accession>V6K7C0</accession>
<dbReference type="Proteomes" id="UP000017984">
    <property type="component" value="Chromosome"/>
</dbReference>
<evidence type="ECO:0000313" key="3">
    <source>
        <dbReference type="Proteomes" id="UP000017984"/>
    </source>
</evidence>
<name>V6K7C0_STRRC</name>
<protein>
    <recommendedName>
        <fullName evidence="4">Integral membrane protein</fullName>
    </recommendedName>
</protein>
<keyword evidence="1" id="KW-0472">Membrane</keyword>
<evidence type="ECO:0000256" key="1">
    <source>
        <dbReference type="SAM" id="Phobius"/>
    </source>
</evidence>
<keyword evidence="1" id="KW-1133">Transmembrane helix</keyword>
<reference evidence="2 3" key="1">
    <citation type="journal article" date="2014" name="Genome Announc.">
        <title>Draft Genome Sequence of Streptomyces roseochromogenes subsp. oscitans DS 12.976, Producer of the Aminocoumarin Antibiotic Clorobiocin.</title>
        <authorList>
            <person name="Ruckert C."/>
            <person name="Kalinowski J."/>
            <person name="Heide L."/>
            <person name="Apel A.K."/>
        </authorList>
    </citation>
    <scope>NUCLEOTIDE SEQUENCE [LARGE SCALE GENOMIC DNA]</scope>
    <source>
        <strain evidence="2 3">DS 12.976</strain>
    </source>
</reference>
<keyword evidence="1" id="KW-0812">Transmembrane</keyword>
<dbReference type="EMBL" id="AWQX01000203">
    <property type="protein sequence ID" value="EST28032.1"/>
    <property type="molecule type" value="Genomic_DNA"/>
</dbReference>
<dbReference type="AlphaFoldDB" id="V6K7C0"/>